<dbReference type="Proteomes" id="UP001597319">
    <property type="component" value="Unassembled WGS sequence"/>
</dbReference>
<comment type="caution">
    <text evidence="1">The sequence shown here is derived from an EMBL/GenBank/DDBJ whole genome shotgun (WGS) entry which is preliminary data.</text>
</comment>
<evidence type="ECO:0000313" key="2">
    <source>
        <dbReference type="Proteomes" id="UP001597319"/>
    </source>
</evidence>
<dbReference type="RefSeq" id="WP_378289154.1">
    <property type="nucleotide sequence ID" value="NZ_JBHULE010000002.1"/>
</dbReference>
<reference evidence="2" key="1">
    <citation type="journal article" date="2019" name="Int. J. Syst. Evol. Microbiol.">
        <title>The Global Catalogue of Microorganisms (GCM) 10K type strain sequencing project: providing services to taxonomists for standard genome sequencing and annotation.</title>
        <authorList>
            <consortium name="The Broad Institute Genomics Platform"/>
            <consortium name="The Broad Institute Genome Sequencing Center for Infectious Disease"/>
            <person name="Wu L."/>
            <person name="Ma J."/>
        </authorList>
    </citation>
    <scope>NUCLEOTIDE SEQUENCE [LARGE SCALE GENOMIC DNA]</scope>
    <source>
        <strain evidence="2">KCTC 52274</strain>
    </source>
</reference>
<protein>
    <submittedName>
        <fullName evidence="1">Uncharacterized protein</fullName>
    </submittedName>
</protein>
<organism evidence="1 2">
    <name type="scientific">Aquimarina rubra</name>
    <dbReference type="NCBI Taxonomy" id="1920033"/>
    <lineage>
        <taxon>Bacteria</taxon>
        <taxon>Pseudomonadati</taxon>
        <taxon>Bacteroidota</taxon>
        <taxon>Flavobacteriia</taxon>
        <taxon>Flavobacteriales</taxon>
        <taxon>Flavobacteriaceae</taxon>
        <taxon>Aquimarina</taxon>
    </lineage>
</organism>
<dbReference type="EMBL" id="JBHULE010000002">
    <property type="protein sequence ID" value="MFD2561447.1"/>
    <property type="molecule type" value="Genomic_DNA"/>
</dbReference>
<sequence>MEHKLAIGVFRRFDHELVTDHSDSEAELALHNRRKDALIDVFENEDQIIVKDWGQTKDTEPHEFVELVLGIVGTAVFNYAIVPGLKYVGEKFAEKLVDDTISNSVKWIISKLRPKQESKEILDFQIKLPNGTLIAVDPPDRNASITIHFNDGKVESINYDAEKS</sequence>
<accession>A0ABW5L980</accession>
<keyword evidence="2" id="KW-1185">Reference proteome</keyword>
<gene>
    <name evidence="1" type="ORF">ACFSR1_02120</name>
</gene>
<evidence type="ECO:0000313" key="1">
    <source>
        <dbReference type="EMBL" id="MFD2561447.1"/>
    </source>
</evidence>
<name>A0ABW5L980_9FLAO</name>
<proteinExistence type="predicted"/>